<organism evidence="1 2">
    <name type="scientific">Treponema rectale</name>
    <dbReference type="NCBI Taxonomy" id="744512"/>
    <lineage>
        <taxon>Bacteria</taxon>
        <taxon>Pseudomonadati</taxon>
        <taxon>Spirochaetota</taxon>
        <taxon>Spirochaetia</taxon>
        <taxon>Spirochaetales</taxon>
        <taxon>Treponemataceae</taxon>
        <taxon>Treponema</taxon>
    </lineage>
</organism>
<gene>
    <name evidence="1" type="ORF">HNP77_000923</name>
</gene>
<dbReference type="Proteomes" id="UP000578697">
    <property type="component" value="Unassembled WGS sequence"/>
</dbReference>
<accession>A0A840SCI4</accession>
<dbReference type="EMBL" id="JACHFR010000002">
    <property type="protein sequence ID" value="MBB5218554.1"/>
    <property type="molecule type" value="Genomic_DNA"/>
</dbReference>
<name>A0A840SCI4_9SPIR</name>
<dbReference type="AlphaFoldDB" id="A0A840SCI4"/>
<evidence type="ECO:0008006" key="3">
    <source>
        <dbReference type="Google" id="ProtNLM"/>
    </source>
</evidence>
<keyword evidence="2" id="KW-1185">Reference proteome</keyword>
<dbReference type="RefSeq" id="WP_184652003.1">
    <property type="nucleotide sequence ID" value="NZ_JACHFR010000002.1"/>
</dbReference>
<dbReference type="PROSITE" id="PS51257">
    <property type="entry name" value="PROKAR_LIPOPROTEIN"/>
    <property type="match status" value="1"/>
</dbReference>
<sequence>MKNSRFIKSMTLAVMACGGMVITGCNEPESKEQPELFEKCTLPENIGDNPFRDLIFEDNATRFVFYEDTALIYKNLKEDGSEENEGTDNWQPSARYRYSYNTLKNQLYMSGIGFFKSGTECCTPSEYYKDCIGIYKSLFGTEDIPDTAKDYIRKISEKEFSTCLTFEYEEEGESLTLSYVPSCRFRTSKSDNYYGSDDSFIYDFYGNKFSFVEKKSKHKYIFVPEFNETNFSGLLLDHKTYLPEGTVSGKYSSVITSSEGRFKEGYTVFTFTEVPEILKEISGKKIKLNFFCGKKLVLTKISE</sequence>
<protein>
    <recommendedName>
        <fullName evidence="3">Lipoprotein</fullName>
    </recommendedName>
</protein>
<comment type="caution">
    <text evidence="1">The sequence shown here is derived from an EMBL/GenBank/DDBJ whole genome shotgun (WGS) entry which is preliminary data.</text>
</comment>
<proteinExistence type="predicted"/>
<evidence type="ECO:0000313" key="1">
    <source>
        <dbReference type="EMBL" id="MBB5218554.1"/>
    </source>
</evidence>
<reference evidence="1 2" key="1">
    <citation type="submission" date="2020-08" db="EMBL/GenBank/DDBJ databases">
        <title>Genomic Encyclopedia of Type Strains, Phase IV (KMG-IV): sequencing the most valuable type-strain genomes for metagenomic binning, comparative biology and taxonomic classification.</title>
        <authorList>
            <person name="Goeker M."/>
        </authorList>
    </citation>
    <scope>NUCLEOTIDE SEQUENCE [LARGE SCALE GENOMIC DNA]</scope>
    <source>
        <strain evidence="1 2">DSM 103679</strain>
    </source>
</reference>
<evidence type="ECO:0000313" key="2">
    <source>
        <dbReference type="Proteomes" id="UP000578697"/>
    </source>
</evidence>